<accession>A0A545AK52</accession>
<comment type="caution">
    <text evidence="1">The sequence shown here is derived from an EMBL/GenBank/DDBJ whole genome shotgun (WGS) entry which is preliminary data.</text>
</comment>
<dbReference type="InParanoid" id="A0A545AK52"/>
<gene>
    <name evidence="1" type="ORF">FL583_31550</name>
</gene>
<organism evidence="1 2">
    <name type="scientific">Cryptosporangium phraense</name>
    <dbReference type="NCBI Taxonomy" id="2593070"/>
    <lineage>
        <taxon>Bacteria</taxon>
        <taxon>Bacillati</taxon>
        <taxon>Actinomycetota</taxon>
        <taxon>Actinomycetes</taxon>
        <taxon>Cryptosporangiales</taxon>
        <taxon>Cryptosporangiaceae</taxon>
        <taxon>Cryptosporangium</taxon>
    </lineage>
</organism>
<reference evidence="1 2" key="1">
    <citation type="submission" date="2019-07" db="EMBL/GenBank/DDBJ databases">
        <title>Cryptosporangium phraense sp. nov., isolated from plant litter.</title>
        <authorList>
            <person name="Suriyachadkun C."/>
        </authorList>
    </citation>
    <scope>NUCLEOTIDE SEQUENCE [LARGE SCALE GENOMIC DNA]</scope>
    <source>
        <strain evidence="1 2">A-T 5661</strain>
    </source>
</reference>
<dbReference type="EMBL" id="VIRS01000030">
    <property type="protein sequence ID" value="TQS41125.1"/>
    <property type="molecule type" value="Genomic_DNA"/>
</dbReference>
<keyword evidence="2" id="KW-1185">Reference proteome</keyword>
<evidence type="ECO:0000313" key="1">
    <source>
        <dbReference type="EMBL" id="TQS41125.1"/>
    </source>
</evidence>
<dbReference type="OrthoDB" id="7573292at2"/>
<sequence>MEEGFVEDSGEYSQGFSRWIPGPLERGIFGGARRMGKPRRAIRAFRCQRCGHLELYAGEWL</sequence>
<proteinExistence type="predicted"/>
<dbReference type="Proteomes" id="UP000317982">
    <property type="component" value="Unassembled WGS sequence"/>
</dbReference>
<evidence type="ECO:0000313" key="2">
    <source>
        <dbReference type="Proteomes" id="UP000317982"/>
    </source>
</evidence>
<dbReference type="AlphaFoldDB" id="A0A545AK52"/>
<name>A0A545AK52_9ACTN</name>
<protein>
    <submittedName>
        <fullName evidence="1">Uncharacterized protein</fullName>
    </submittedName>
</protein>